<gene>
    <name evidence="1" type="ORF">RYX45_05305</name>
</gene>
<evidence type="ECO:0000313" key="1">
    <source>
        <dbReference type="EMBL" id="MDV2884586.1"/>
    </source>
</evidence>
<sequence length="140" mass="15411">MMLGRDSNETKIDLCNLYDIYYVSWLMQAGETPEDALPAQPDSVLSQAALNEETIAIAYSANETINVSTVQKQGGSWFVLEELQLGEASLDNIDTVKEGQFIIAGFSEQDDNTSVDQVPLTIGDAGEVNVWFLDKKSRTN</sequence>
<protein>
    <submittedName>
        <fullName evidence="1">Uncharacterized protein</fullName>
    </submittedName>
</protein>
<name>A0AAJ2NKR7_ALKPS</name>
<dbReference type="Proteomes" id="UP001285636">
    <property type="component" value="Unassembled WGS sequence"/>
</dbReference>
<dbReference type="RefSeq" id="WP_323466053.1">
    <property type="nucleotide sequence ID" value="NZ_CP144224.1"/>
</dbReference>
<comment type="caution">
    <text evidence="1">The sequence shown here is derived from an EMBL/GenBank/DDBJ whole genome shotgun (WGS) entry which is preliminary data.</text>
</comment>
<organism evidence="1 2">
    <name type="scientific">Alkalihalophilus pseudofirmus</name>
    <name type="common">Bacillus pseudofirmus</name>
    <dbReference type="NCBI Taxonomy" id="79885"/>
    <lineage>
        <taxon>Bacteria</taxon>
        <taxon>Bacillati</taxon>
        <taxon>Bacillota</taxon>
        <taxon>Bacilli</taxon>
        <taxon>Bacillales</taxon>
        <taxon>Bacillaceae</taxon>
        <taxon>Alkalihalophilus</taxon>
    </lineage>
</organism>
<dbReference type="EMBL" id="JAWJAY010000001">
    <property type="protein sequence ID" value="MDV2884586.1"/>
    <property type="molecule type" value="Genomic_DNA"/>
</dbReference>
<evidence type="ECO:0000313" key="2">
    <source>
        <dbReference type="Proteomes" id="UP001285636"/>
    </source>
</evidence>
<reference evidence="1" key="1">
    <citation type="submission" date="2023-10" db="EMBL/GenBank/DDBJ databases">
        <title>Screening of Alkalihalophilus pseudofirmusBZ-TG-HK211 and Its Alleviation of Salt Stress on Rapeseed Growth.</title>
        <authorList>
            <person name="Zhao B."/>
            <person name="Guo T."/>
        </authorList>
    </citation>
    <scope>NUCLEOTIDE SEQUENCE</scope>
    <source>
        <strain evidence="1">BZ-TG-HK211</strain>
    </source>
</reference>
<dbReference type="AlphaFoldDB" id="A0AAJ2NKR7"/>
<proteinExistence type="predicted"/>
<accession>A0AAJ2NKR7</accession>